<evidence type="ECO:0000256" key="2">
    <source>
        <dbReference type="SAM" id="Phobius"/>
    </source>
</evidence>
<sequence length="728" mass="81546">MAGDYRTPDRPNRDRIQSNSRKVPPSGRPSSPARPAITPGPNSSTSSEQGHHPINNPPSQSVVASQFNPSSDQAVVPPSPPAPNPRRLGRFRLPRSWQFWGITLMVAFSGLGILSATALLRLPSLPNCPAIFWPTASASLRIYCAQLAAEKRTVKDLLRAISLVNALPKDHPLRPEIDRNIEDWAKEILELGEEAFQDGDLDKAIEAAKKIPENTSAHALVEDTIIHWESVWKKAEDIYRQAEEALKNQELRQAFRIATQLLGIGNQYWENTKYRELNNLIVETRQDSSKIDKAKSLADQGSLTNLLEAIKLVESIQPKSYLYTKAQDLIAQFGRDMLNLAEAALDRRDYNEALKITRQIPDKANLQEEIRDFDVIAEAQSQAWGGTIADLEAAIINVQRIKRDRPLYGRAQQLVSTWQLEIQDVNVLERAKQMAQPGTVGDLSAAIAEAQRIPFGNPRREEAEKEINQWQAQIETSEDQPYLNRATQFASTGDLQAAINEASRIRPGRSLYDQASRRIDEWTAEMQRLQDQPLLDRARQLASGGDLEAAIDVARQIGYGRNLYNEAQTEVNNWSAQLQQLQDQPYLDQARQLASQGNIGEAIAVAERISSGRALYDEAQTEIQQWRSQFQGQDYLRQAYNAANIGSPAMLVAAIEIASQVPENNPARSEADRMIQQWSFQILQIAQSQAGANPREAIAIAEQIPENTAAYAEAQRNIQAWRQFQGRR</sequence>
<gene>
    <name evidence="3" type="ORF">HJG54_08970</name>
</gene>
<organism evidence="3">
    <name type="scientific">Leptolyngbya sp. NK1-12</name>
    <dbReference type="NCBI Taxonomy" id="2547451"/>
    <lineage>
        <taxon>Bacteria</taxon>
        <taxon>Bacillati</taxon>
        <taxon>Cyanobacteriota</taxon>
        <taxon>Cyanophyceae</taxon>
        <taxon>Leptolyngbyales</taxon>
        <taxon>Leptolyngbyaceae</taxon>
        <taxon>Leptolyngbya group</taxon>
        <taxon>Leptolyngbya</taxon>
    </lineage>
</organism>
<feature type="compositionally biased region" description="Polar residues" evidence="1">
    <location>
        <begin position="57"/>
        <end position="68"/>
    </location>
</feature>
<accession>A0AA96WDA3</accession>
<keyword evidence="2" id="KW-0472">Membrane</keyword>
<reference evidence="3" key="1">
    <citation type="submission" date="2020-05" db="EMBL/GenBank/DDBJ databases">
        <authorList>
            <person name="Zhu T."/>
            <person name="Keshari N."/>
            <person name="Lu X."/>
        </authorList>
    </citation>
    <scope>NUCLEOTIDE SEQUENCE</scope>
    <source>
        <strain evidence="3">NK1-12</strain>
    </source>
</reference>
<protein>
    <submittedName>
        <fullName evidence="3">Chromosome segregation ATPase</fullName>
    </submittedName>
</protein>
<evidence type="ECO:0000313" key="3">
    <source>
        <dbReference type="EMBL" id="WNZ22978.1"/>
    </source>
</evidence>
<dbReference type="AlphaFoldDB" id="A0AA96WDA3"/>
<dbReference type="EMBL" id="CP053586">
    <property type="protein sequence ID" value="WNZ22978.1"/>
    <property type="molecule type" value="Genomic_DNA"/>
</dbReference>
<feature type="region of interest" description="Disordered" evidence="1">
    <location>
        <begin position="1"/>
        <end position="87"/>
    </location>
</feature>
<name>A0AA96WDA3_9CYAN</name>
<keyword evidence="2" id="KW-1133">Transmembrane helix</keyword>
<feature type="compositionally biased region" description="Basic and acidic residues" evidence="1">
    <location>
        <begin position="1"/>
        <end position="16"/>
    </location>
</feature>
<evidence type="ECO:0000256" key="1">
    <source>
        <dbReference type="SAM" id="MobiDB-lite"/>
    </source>
</evidence>
<proteinExistence type="predicted"/>
<dbReference type="RefSeq" id="WP_316434533.1">
    <property type="nucleotide sequence ID" value="NZ_CP053586.1"/>
</dbReference>
<feature type="compositionally biased region" description="Low complexity" evidence="1">
    <location>
        <begin position="24"/>
        <end position="36"/>
    </location>
</feature>
<feature type="transmembrane region" description="Helical" evidence="2">
    <location>
        <begin position="97"/>
        <end position="120"/>
    </location>
</feature>
<keyword evidence="2" id="KW-0812">Transmembrane</keyword>